<gene>
    <name evidence="2" type="ORF">MNY72_10735</name>
</gene>
<dbReference type="Proteomes" id="UP000829116">
    <property type="component" value="Chromosome"/>
</dbReference>
<dbReference type="AlphaFoldDB" id="A0A9Q8PZT6"/>
<dbReference type="GO" id="GO:0016747">
    <property type="term" value="F:acyltransferase activity, transferring groups other than amino-acyl groups"/>
    <property type="evidence" value="ECO:0007669"/>
    <property type="project" value="InterPro"/>
</dbReference>
<dbReference type="PANTHER" id="PTHR42791:SF1">
    <property type="entry name" value="N-ACETYLTRANSFERASE DOMAIN-CONTAINING PROTEIN"/>
    <property type="match status" value="1"/>
</dbReference>
<evidence type="ECO:0000313" key="3">
    <source>
        <dbReference type="Proteomes" id="UP000829116"/>
    </source>
</evidence>
<feature type="domain" description="N-acetyltransferase" evidence="1">
    <location>
        <begin position="118"/>
        <end position="255"/>
    </location>
</feature>
<dbReference type="EMBL" id="CP093245">
    <property type="protein sequence ID" value="UNH29830.1"/>
    <property type="molecule type" value="Genomic_DNA"/>
</dbReference>
<dbReference type="InterPro" id="IPR052523">
    <property type="entry name" value="Trichothecene_AcTrans"/>
</dbReference>
<sequence length="255" mass="29745">MVNIKNYFDIEQLFWVSLCQKHEVINSSVECYLTSIDLSIFNFILIRAPINLKTLHAAQEVFDEKNKAYCLVIKDSAISSLLPILTCGSYKADSMTTAMGLALNKYTKKNQWQEEKFLVIRLVNDNLSLWAQPLKSAFLGEEIDDLHIINQYIEYHQNILNKKIEIYHFVLIKSQFPVTSLTLTIHNKMARLDDIATHIDHQKQGNATYLIRYVLDLCLQKKITCCYLESSPYGVELYRRLGFEPLFNYFSYYKV</sequence>
<dbReference type="RefSeq" id="WP_241541824.1">
    <property type="nucleotide sequence ID" value="NZ_CAWQWN010000001.1"/>
</dbReference>
<reference evidence="2" key="1">
    <citation type="submission" date="2022-03" db="EMBL/GenBank/DDBJ databases">
        <title>ESBL-producing Moellerella wisconsensis and Escherichia marmotae isolated from wild game meat.</title>
        <authorList>
            <person name="Biggel M."/>
        </authorList>
    </citation>
    <scope>NUCLEOTIDE SEQUENCE</scope>
    <source>
        <strain evidence="2">W51</strain>
    </source>
</reference>
<protein>
    <submittedName>
        <fullName evidence="2">GNAT family N-acetyltransferase</fullName>
    </submittedName>
</protein>
<dbReference type="InterPro" id="IPR016181">
    <property type="entry name" value="Acyl_CoA_acyltransferase"/>
</dbReference>
<dbReference type="CDD" id="cd04301">
    <property type="entry name" value="NAT_SF"/>
    <property type="match status" value="1"/>
</dbReference>
<dbReference type="Gene3D" id="3.40.630.30">
    <property type="match status" value="1"/>
</dbReference>
<proteinExistence type="predicted"/>
<dbReference type="PANTHER" id="PTHR42791">
    <property type="entry name" value="GNAT FAMILY ACETYLTRANSFERASE"/>
    <property type="match status" value="1"/>
</dbReference>
<evidence type="ECO:0000259" key="1">
    <source>
        <dbReference type="PROSITE" id="PS51186"/>
    </source>
</evidence>
<dbReference type="Pfam" id="PF13527">
    <property type="entry name" value="Acetyltransf_9"/>
    <property type="match status" value="1"/>
</dbReference>
<dbReference type="InterPro" id="IPR000182">
    <property type="entry name" value="GNAT_dom"/>
</dbReference>
<dbReference type="SUPFAM" id="SSF55729">
    <property type="entry name" value="Acyl-CoA N-acyltransferases (Nat)"/>
    <property type="match status" value="1"/>
</dbReference>
<organism evidence="2 3">
    <name type="scientific">Moellerella wisconsensis</name>
    <dbReference type="NCBI Taxonomy" id="158849"/>
    <lineage>
        <taxon>Bacteria</taxon>
        <taxon>Pseudomonadati</taxon>
        <taxon>Pseudomonadota</taxon>
        <taxon>Gammaproteobacteria</taxon>
        <taxon>Enterobacterales</taxon>
        <taxon>Morganellaceae</taxon>
        <taxon>Moellerella</taxon>
    </lineage>
</organism>
<evidence type="ECO:0000313" key="2">
    <source>
        <dbReference type="EMBL" id="UNH29830.1"/>
    </source>
</evidence>
<name>A0A9Q8PZT6_9GAMM</name>
<dbReference type="PROSITE" id="PS51186">
    <property type="entry name" value="GNAT"/>
    <property type="match status" value="1"/>
</dbReference>
<accession>A0A9Q8PZT6</accession>